<dbReference type="Pfam" id="PF12796">
    <property type="entry name" value="Ank_2"/>
    <property type="match status" value="2"/>
</dbReference>
<protein>
    <submittedName>
        <fullName evidence="3">Uncharacterized protein</fullName>
    </submittedName>
</protein>
<evidence type="ECO:0000256" key="1">
    <source>
        <dbReference type="ARBA" id="ARBA00022737"/>
    </source>
</evidence>
<name>A0A8J1TD14_OWEFU</name>
<evidence type="ECO:0000313" key="3">
    <source>
        <dbReference type="EMBL" id="CAH1798926.1"/>
    </source>
</evidence>
<organism evidence="3 4">
    <name type="scientific">Owenia fusiformis</name>
    <name type="common">Polychaete worm</name>
    <dbReference type="NCBI Taxonomy" id="6347"/>
    <lineage>
        <taxon>Eukaryota</taxon>
        <taxon>Metazoa</taxon>
        <taxon>Spiralia</taxon>
        <taxon>Lophotrochozoa</taxon>
        <taxon>Annelida</taxon>
        <taxon>Polychaeta</taxon>
        <taxon>Sedentaria</taxon>
        <taxon>Canalipalpata</taxon>
        <taxon>Sabellida</taxon>
        <taxon>Oweniida</taxon>
        <taxon>Oweniidae</taxon>
        <taxon>Owenia</taxon>
    </lineage>
</organism>
<dbReference type="OrthoDB" id="366390at2759"/>
<gene>
    <name evidence="3" type="ORF">OFUS_LOCUS22999</name>
</gene>
<dbReference type="InterPro" id="IPR036770">
    <property type="entry name" value="Ankyrin_rpt-contain_sf"/>
</dbReference>
<dbReference type="AlphaFoldDB" id="A0A8J1TD14"/>
<dbReference type="Gene3D" id="1.25.40.20">
    <property type="entry name" value="Ankyrin repeat-containing domain"/>
    <property type="match status" value="2"/>
</dbReference>
<dbReference type="PROSITE" id="PS50088">
    <property type="entry name" value="ANK_REPEAT"/>
    <property type="match status" value="3"/>
</dbReference>
<dbReference type="Proteomes" id="UP000749559">
    <property type="component" value="Unassembled WGS sequence"/>
</dbReference>
<proteinExistence type="predicted"/>
<evidence type="ECO:0000256" key="2">
    <source>
        <dbReference type="ARBA" id="ARBA00023043"/>
    </source>
</evidence>
<dbReference type="EMBL" id="CAIIXF020000011">
    <property type="protein sequence ID" value="CAH1798926.1"/>
    <property type="molecule type" value="Genomic_DNA"/>
</dbReference>
<accession>A0A8J1TD14</accession>
<dbReference type="SMART" id="SM00248">
    <property type="entry name" value="ANK"/>
    <property type="match status" value="6"/>
</dbReference>
<sequence length="378" mass="41531">MIKMARFAIVEWAKLESQKVLMNNETLKILIDKKEVDINAADQYGHSALIYTVRNNATNCAKLLLDHGADVNAVNNNGKTALMYAGSVNDSVECANLLIAYGANIDARDNDGATALIHAKSKCMCLLVDKGADVNASNIRGLTALMRSTRFDTIAPMEALLGHGADVNACINPGMNALFYAVCYDNPDSVRLLIKKGADVNKPDLNGDTVLMRSVFNSANPACLVLLLANGADTNAVNHNGKTAMSFAFGMEIYAAICILALYGAPFVTEQLIAIKKHITKGKHPQLELILENLKRPNLQRQARRRIHQQTTRVCRNTKYSNTIDALVKAGDLPMRSRSFMLFEDDIEEIIATLTNCDLGWAERHNFLTVFTLDQTNQ</sequence>
<reference evidence="3" key="1">
    <citation type="submission" date="2022-03" db="EMBL/GenBank/DDBJ databases">
        <authorList>
            <person name="Martin C."/>
        </authorList>
    </citation>
    <scope>NUCLEOTIDE SEQUENCE</scope>
</reference>
<dbReference type="PANTHER" id="PTHR24189">
    <property type="entry name" value="MYOTROPHIN"/>
    <property type="match status" value="1"/>
</dbReference>
<keyword evidence="1" id="KW-0677">Repeat</keyword>
<dbReference type="InterPro" id="IPR002110">
    <property type="entry name" value="Ankyrin_rpt"/>
</dbReference>
<dbReference type="SUPFAM" id="SSF48403">
    <property type="entry name" value="Ankyrin repeat"/>
    <property type="match status" value="1"/>
</dbReference>
<keyword evidence="2" id="KW-0040">ANK repeat</keyword>
<keyword evidence="4" id="KW-1185">Reference proteome</keyword>
<dbReference type="PROSITE" id="PS50297">
    <property type="entry name" value="ANK_REP_REGION"/>
    <property type="match status" value="3"/>
</dbReference>
<comment type="caution">
    <text evidence="3">The sequence shown here is derived from an EMBL/GenBank/DDBJ whole genome shotgun (WGS) entry which is preliminary data.</text>
</comment>
<dbReference type="InterPro" id="IPR050745">
    <property type="entry name" value="Multifunctional_regulatory"/>
</dbReference>
<evidence type="ECO:0000313" key="4">
    <source>
        <dbReference type="Proteomes" id="UP000749559"/>
    </source>
</evidence>